<dbReference type="SUPFAM" id="SSF141066">
    <property type="entry name" value="ICP-like"/>
    <property type="match status" value="1"/>
</dbReference>
<evidence type="ECO:0000313" key="6">
    <source>
        <dbReference type="Proteomes" id="UP000235881"/>
    </source>
</evidence>
<dbReference type="RefSeq" id="WP_102827490.1">
    <property type="nucleotide sequence ID" value="NZ_CP065721.1"/>
</dbReference>
<dbReference type="InterPro" id="IPR018990">
    <property type="entry name" value="Prot_inh_I42_chagasin"/>
</dbReference>
<keyword evidence="6" id="KW-1185">Reference proteome</keyword>
<feature type="signal peptide" evidence="3">
    <location>
        <begin position="1"/>
        <end position="22"/>
    </location>
</feature>
<gene>
    <name evidence="5" type="ORF">CXK95_02115</name>
</gene>
<evidence type="ECO:0000256" key="3">
    <source>
        <dbReference type="SAM" id="SignalP"/>
    </source>
</evidence>
<evidence type="ECO:0000313" key="5">
    <source>
        <dbReference type="EMBL" id="PNF78108.1"/>
    </source>
</evidence>
<feature type="chain" id="PRO_5034287324" evidence="3">
    <location>
        <begin position="23"/>
        <end position="134"/>
    </location>
</feature>
<evidence type="ECO:0000259" key="4">
    <source>
        <dbReference type="Pfam" id="PF09394"/>
    </source>
</evidence>
<dbReference type="PROSITE" id="PS51257">
    <property type="entry name" value="PROKAR_LIPOPROTEIN"/>
    <property type="match status" value="1"/>
</dbReference>
<dbReference type="InterPro" id="IPR036331">
    <property type="entry name" value="Chagasin-like_sf"/>
</dbReference>
<sequence>MSLLRRAFVPTAALLLSACAQQAPSTLTLENHPSHCQPLRLSAGQEFNLRLPSNPTTGFRWTLRADGAPQLKLLGPEVYTVPEEAGLVGSAGVSTWRFRAVAPGEALLALDYARPWEIGVAPAQSLNCRIRVDQ</sequence>
<dbReference type="AlphaFoldDB" id="A0A8E2QFZ2"/>
<dbReference type="PANTHER" id="PTHR36530">
    <property type="entry name" value="INHIBITOR OF CYSTEINE PEPTIDASE"/>
    <property type="match status" value="1"/>
</dbReference>
<keyword evidence="3" id="KW-0732">Signal</keyword>
<feature type="domain" description="Proteinase inhibitor I42 chagasin" evidence="4">
    <location>
        <begin position="41"/>
        <end position="129"/>
    </location>
</feature>
<organism evidence="5 6">
    <name type="scientific">Stutzerimonas degradans</name>
    <dbReference type="NCBI Taxonomy" id="2968968"/>
    <lineage>
        <taxon>Bacteria</taxon>
        <taxon>Pseudomonadati</taxon>
        <taxon>Pseudomonadota</taxon>
        <taxon>Gammaproteobacteria</taxon>
        <taxon>Pseudomonadales</taxon>
        <taxon>Pseudomonadaceae</taxon>
        <taxon>Stutzerimonas</taxon>
    </lineage>
</organism>
<dbReference type="Pfam" id="PF09394">
    <property type="entry name" value="Inhibitor_I42"/>
    <property type="match status" value="1"/>
</dbReference>
<dbReference type="GO" id="GO:0004869">
    <property type="term" value="F:cysteine-type endopeptidase inhibitor activity"/>
    <property type="evidence" value="ECO:0007669"/>
    <property type="project" value="UniProtKB-KW"/>
</dbReference>
<dbReference type="InterPro" id="IPR052781">
    <property type="entry name" value="Cys_protease_inhibitor_I42"/>
</dbReference>
<dbReference type="Proteomes" id="UP000235881">
    <property type="component" value="Unassembled WGS sequence"/>
</dbReference>
<protein>
    <submittedName>
        <fullName evidence="5">Peptidase inhibitor I42</fullName>
    </submittedName>
</protein>
<accession>A0A8E2QFZ2</accession>
<keyword evidence="1" id="KW-0646">Protease inhibitor</keyword>
<evidence type="ECO:0000256" key="2">
    <source>
        <dbReference type="ARBA" id="ARBA00022704"/>
    </source>
</evidence>
<evidence type="ECO:0000256" key="1">
    <source>
        <dbReference type="ARBA" id="ARBA00022690"/>
    </source>
</evidence>
<dbReference type="EMBL" id="POUK01000001">
    <property type="protein sequence ID" value="PNF78108.1"/>
    <property type="molecule type" value="Genomic_DNA"/>
</dbReference>
<dbReference type="Gene3D" id="2.60.40.2020">
    <property type="match status" value="1"/>
</dbReference>
<name>A0A8E2QFZ2_9GAMM</name>
<keyword evidence="2" id="KW-0789">Thiol protease inhibitor</keyword>
<dbReference type="PANTHER" id="PTHR36530:SF1">
    <property type="entry name" value="AMOEBIASIN-1"/>
    <property type="match status" value="1"/>
</dbReference>
<reference evidence="5 6" key="1">
    <citation type="submission" date="2018-01" db="EMBL/GenBank/DDBJ databases">
        <title>Denitrification phenotypes of diverse strains of Pseudomonas stutzeri.</title>
        <authorList>
            <person name="Milligan D.A."/>
            <person name="Bergaust L."/>
            <person name="Bakken L.R."/>
            <person name="Frostegard A."/>
        </authorList>
    </citation>
    <scope>NUCLEOTIDE SEQUENCE [LARGE SCALE GENOMIC DNA]</scope>
    <source>
        <strain evidence="5 6">DSM 50238</strain>
    </source>
</reference>
<proteinExistence type="predicted"/>
<comment type="caution">
    <text evidence="5">The sequence shown here is derived from an EMBL/GenBank/DDBJ whole genome shotgun (WGS) entry which is preliminary data.</text>
</comment>